<dbReference type="InParanoid" id="A0A3N4LE34"/>
<protein>
    <submittedName>
        <fullName evidence="2">Uncharacterized protein</fullName>
    </submittedName>
</protein>
<keyword evidence="1" id="KW-0812">Transmembrane</keyword>
<accession>A0A3N4LE34</accession>
<feature type="transmembrane region" description="Helical" evidence="1">
    <location>
        <begin position="29"/>
        <end position="55"/>
    </location>
</feature>
<proteinExistence type="predicted"/>
<evidence type="ECO:0000313" key="3">
    <source>
        <dbReference type="Proteomes" id="UP000267821"/>
    </source>
</evidence>
<gene>
    <name evidence="2" type="ORF">L211DRAFT_579462</name>
</gene>
<organism evidence="2 3">
    <name type="scientific">Terfezia boudieri ATCC MYA-4762</name>
    <dbReference type="NCBI Taxonomy" id="1051890"/>
    <lineage>
        <taxon>Eukaryota</taxon>
        <taxon>Fungi</taxon>
        <taxon>Dikarya</taxon>
        <taxon>Ascomycota</taxon>
        <taxon>Pezizomycotina</taxon>
        <taxon>Pezizomycetes</taxon>
        <taxon>Pezizales</taxon>
        <taxon>Pezizaceae</taxon>
        <taxon>Terfezia</taxon>
    </lineage>
</organism>
<evidence type="ECO:0000313" key="2">
    <source>
        <dbReference type="EMBL" id="RPB19958.1"/>
    </source>
</evidence>
<dbReference type="AlphaFoldDB" id="A0A3N4LE34"/>
<keyword evidence="1" id="KW-0472">Membrane</keyword>
<sequence>MYTRYTKILGYTIIYNILSTSSRGRLPKYMLHILGIHILDILAILGMLLHVVVLVY</sequence>
<dbReference type="Proteomes" id="UP000267821">
    <property type="component" value="Unassembled WGS sequence"/>
</dbReference>
<dbReference type="EMBL" id="ML121580">
    <property type="protein sequence ID" value="RPB19958.1"/>
    <property type="molecule type" value="Genomic_DNA"/>
</dbReference>
<reference evidence="2 3" key="1">
    <citation type="journal article" date="2018" name="Nat. Ecol. Evol.">
        <title>Pezizomycetes genomes reveal the molecular basis of ectomycorrhizal truffle lifestyle.</title>
        <authorList>
            <person name="Murat C."/>
            <person name="Payen T."/>
            <person name="Noel B."/>
            <person name="Kuo A."/>
            <person name="Morin E."/>
            <person name="Chen J."/>
            <person name="Kohler A."/>
            <person name="Krizsan K."/>
            <person name="Balestrini R."/>
            <person name="Da Silva C."/>
            <person name="Montanini B."/>
            <person name="Hainaut M."/>
            <person name="Levati E."/>
            <person name="Barry K.W."/>
            <person name="Belfiori B."/>
            <person name="Cichocki N."/>
            <person name="Clum A."/>
            <person name="Dockter R.B."/>
            <person name="Fauchery L."/>
            <person name="Guy J."/>
            <person name="Iotti M."/>
            <person name="Le Tacon F."/>
            <person name="Lindquist E.A."/>
            <person name="Lipzen A."/>
            <person name="Malagnac F."/>
            <person name="Mello A."/>
            <person name="Molinier V."/>
            <person name="Miyauchi S."/>
            <person name="Poulain J."/>
            <person name="Riccioni C."/>
            <person name="Rubini A."/>
            <person name="Sitrit Y."/>
            <person name="Splivallo R."/>
            <person name="Traeger S."/>
            <person name="Wang M."/>
            <person name="Zifcakova L."/>
            <person name="Wipf D."/>
            <person name="Zambonelli A."/>
            <person name="Paolocci F."/>
            <person name="Nowrousian M."/>
            <person name="Ottonello S."/>
            <person name="Baldrian P."/>
            <person name="Spatafora J.W."/>
            <person name="Henrissat B."/>
            <person name="Nagy L.G."/>
            <person name="Aury J.M."/>
            <person name="Wincker P."/>
            <person name="Grigoriev I.V."/>
            <person name="Bonfante P."/>
            <person name="Martin F.M."/>
        </authorList>
    </citation>
    <scope>NUCLEOTIDE SEQUENCE [LARGE SCALE GENOMIC DNA]</scope>
    <source>
        <strain evidence="2 3">ATCC MYA-4762</strain>
    </source>
</reference>
<name>A0A3N4LE34_9PEZI</name>
<keyword evidence="1" id="KW-1133">Transmembrane helix</keyword>
<keyword evidence="3" id="KW-1185">Reference proteome</keyword>
<evidence type="ECO:0000256" key="1">
    <source>
        <dbReference type="SAM" id="Phobius"/>
    </source>
</evidence>